<protein>
    <submittedName>
        <fullName evidence="1">Uncharacterized protein</fullName>
    </submittedName>
</protein>
<dbReference type="EMBL" id="KV454017">
    <property type="protein sequence ID" value="ODV93950.1"/>
    <property type="molecule type" value="Genomic_DNA"/>
</dbReference>
<dbReference type="AlphaFoldDB" id="A0A1E4TQC4"/>
<keyword evidence="2" id="KW-1185">Reference proteome</keyword>
<name>A0A1E4TQC4_PACTA</name>
<gene>
    <name evidence="1" type="ORF">PACTADRAFT_4847</name>
</gene>
<evidence type="ECO:0000313" key="2">
    <source>
        <dbReference type="Proteomes" id="UP000094236"/>
    </source>
</evidence>
<dbReference type="Proteomes" id="UP000094236">
    <property type="component" value="Unassembled WGS sequence"/>
</dbReference>
<evidence type="ECO:0000313" key="1">
    <source>
        <dbReference type="EMBL" id="ODV93950.1"/>
    </source>
</evidence>
<sequence>MGIKGGDDGLVVDKLTRVRRIGQLVDASFSDFTLGGSYDFLYVKPFHGMGSSDIRVPKSISSKFQMGKIKSLKLLCILRIVKNSHLLKRSHLSVGGWNGFWSMVWKLILFNELDTPHLFDIFSSNFYKEDNFKTHYFNKRNYKSSFIAKNSSRELFLSKNLIVMNSNYKHRIETLFKNPNNLIDHLSNKSKYYNNLIILDISSLNNTIDRDFLIKLTNLEKIVSFNGNNLTKIDDSILQSWIINLKLQKWKNLKILYLKNTSISIQSLIEIMSISNNNNLFYIETSINLPHEMIPKNWKKIITNSKLLKYQDGLKFFLINRDLRPDFIQDNNDQITTILLDYKIINSNSEIENNSNHNYEHLNYLLNKAWSLRKNQN</sequence>
<accession>A0A1E4TQC4</accession>
<organism evidence="1 2">
    <name type="scientific">Pachysolen tannophilus NRRL Y-2460</name>
    <dbReference type="NCBI Taxonomy" id="669874"/>
    <lineage>
        <taxon>Eukaryota</taxon>
        <taxon>Fungi</taxon>
        <taxon>Dikarya</taxon>
        <taxon>Ascomycota</taxon>
        <taxon>Saccharomycotina</taxon>
        <taxon>Pichiomycetes</taxon>
        <taxon>Pachysolenaceae</taxon>
        <taxon>Pachysolen</taxon>
    </lineage>
</organism>
<proteinExistence type="predicted"/>
<dbReference type="OrthoDB" id="10659813at2759"/>
<reference evidence="2" key="1">
    <citation type="submission" date="2016-05" db="EMBL/GenBank/DDBJ databases">
        <title>Comparative genomics of biotechnologically important yeasts.</title>
        <authorList>
            <consortium name="DOE Joint Genome Institute"/>
            <person name="Riley R."/>
            <person name="Haridas S."/>
            <person name="Wolfe K.H."/>
            <person name="Lopes M.R."/>
            <person name="Hittinger C.T."/>
            <person name="Goker M."/>
            <person name="Salamov A."/>
            <person name="Wisecaver J."/>
            <person name="Long T.M."/>
            <person name="Aerts A.L."/>
            <person name="Barry K."/>
            <person name="Choi C."/>
            <person name="Clum A."/>
            <person name="Coughlan A.Y."/>
            <person name="Deshpande S."/>
            <person name="Douglass A.P."/>
            <person name="Hanson S.J."/>
            <person name="Klenk H.-P."/>
            <person name="Labutti K."/>
            <person name="Lapidus A."/>
            <person name="Lindquist E."/>
            <person name="Lipzen A."/>
            <person name="Meier-Kolthoff J.P."/>
            <person name="Ohm R.A."/>
            <person name="Otillar R.P."/>
            <person name="Pangilinan J."/>
            <person name="Peng Y."/>
            <person name="Rokas A."/>
            <person name="Rosa C.A."/>
            <person name="Scheuner C."/>
            <person name="Sibirny A.A."/>
            <person name="Slot J.C."/>
            <person name="Stielow J.B."/>
            <person name="Sun H."/>
            <person name="Kurtzman C.P."/>
            <person name="Blackwell M."/>
            <person name="Grigoriev I.V."/>
            <person name="Jeffries T.W."/>
        </authorList>
    </citation>
    <scope>NUCLEOTIDE SEQUENCE [LARGE SCALE GENOMIC DNA]</scope>
    <source>
        <strain evidence="2">NRRL Y-2460</strain>
    </source>
</reference>